<evidence type="ECO:0000256" key="4">
    <source>
        <dbReference type="ARBA" id="ARBA00023163"/>
    </source>
</evidence>
<evidence type="ECO:0000256" key="1">
    <source>
        <dbReference type="ARBA" id="ARBA00022491"/>
    </source>
</evidence>
<reference evidence="6 7" key="1">
    <citation type="submission" date="2024-09" db="EMBL/GenBank/DDBJ databases">
        <authorList>
            <person name="Sun Q."/>
            <person name="Mori K."/>
        </authorList>
    </citation>
    <scope>NUCLEOTIDE SEQUENCE [LARGE SCALE GENOMIC DNA]</scope>
    <source>
        <strain evidence="6 7">TBRC 4938</strain>
    </source>
</reference>
<dbReference type="PROSITE" id="PS50937">
    <property type="entry name" value="HTH_MERR_2"/>
    <property type="match status" value="1"/>
</dbReference>
<feature type="domain" description="HTH merR-type" evidence="5">
    <location>
        <begin position="10"/>
        <end position="78"/>
    </location>
</feature>
<evidence type="ECO:0000256" key="3">
    <source>
        <dbReference type="ARBA" id="ARBA00023125"/>
    </source>
</evidence>
<dbReference type="SUPFAM" id="SSF46955">
    <property type="entry name" value="Putative DNA-binding domain"/>
    <property type="match status" value="1"/>
</dbReference>
<evidence type="ECO:0000313" key="7">
    <source>
        <dbReference type="Proteomes" id="UP001589692"/>
    </source>
</evidence>
<dbReference type="Gene3D" id="1.10.1660.10">
    <property type="match status" value="1"/>
</dbReference>
<name>A0ABV6ABZ1_9HYPH</name>
<dbReference type="RefSeq" id="WP_377257053.1">
    <property type="nucleotide sequence ID" value="NZ_JBHMAA010000006.1"/>
</dbReference>
<dbReference type="Gene3D" id="3.40.50.300">
    <property type="entry name" value="P-loop containing nucleotide triphosphate hydrolases"/>
    <property type="match status" value="1"/>
</dbReference>
<dbReference type="InterPro" id="IPR027417">
    <property type="entry name" value="P-loop_NTPase"/>
</dbReference>
<keyword evidence="2" id="KW-0805">Transcription regulation</keyword>
<dbReference type="PANTHER" id="PTHR30204:SF69">
    <property type="entry name" value="MERR-FAMILY TRANSCRIPTIONAL REGULATOR"/>
    <property type="match status" value="1"/>
</dbReference>
<dbReference type="Proteomes" id="UP001589692">
    <property type="component" value="Unassembled WGS sequence"/>
</dbReference>
<keyword evidence="4" id="KW-0804">Transcription</keyword>
<dbReference type="InterPro" id="IPR000551">
    <property type="entry name" value="MerR-type_HTH_dom"/>
</dbReference>
<keyword evidence="7" id="KW-1185">Reference proteome</keyword>
<dbReference type="InterPro" id="IPR009061">
    <property type="entry name" value="DNA-bd_dom_put_sf"/>
</dbReference>
<proteinExistence type="predicted"/>
<dbReference type="PANTHER" id="PTHR30204">
    <property type="entry name" value="REDOX-CYCLING DRUG-SENSING TRANSCRIPTIONAL ACTIVATOR SOXR"/>
    <property type="match status" value="1"/>
</dbReference>
<evidence type="ECO:0000256" key="2">
    <source>
        <dbReference type="ARBA" id="ARBA00023015"/>
    </source>
</evidence>
<evidence type="ECO:0000313" key="6">
    <source>
        <dbReference type="EMBL" id="MFB9948081.1"/>
    </source>
</evidence>
<dbReference type="SUPFAM" id="SSF52540">
    <property type="entry name" value="P-loop containing nucleoside triphosphate hydrolases"/>
    <property type="match status" value="1"/>
</dbReference>
<accession>A0ABV6ABZ1</accession>
<comment type="caution">
    <text evidence="6">The sequence shown here is derived from an EMBL/GenBank/DDBJ whole genome shotgun (WGS) entry which is preliminary data.</text>
</comment>
<evidence type="ECO:0000259" key="5">
    <source>
        <dbReference type="PROSITE" id="PS50937"/>
    </source>
</evidence>
<dbReference type="InterPro" id="IPR047057">
    <property type="entry name" value="MerR_fam"/>
</dbReference>
<dbReference type="SMART" id="SM00422">
    <property type="entry name" value="HTH_MERR"/>
    <property type="match status" value="1"/>
</dbReference>
<gene>
    <name evidence="6" type="ORF">ACFFP0_04430</name>
</gene>
<dbReference type="CDD" id="cd00592">
    <property type="entry name" value="HTH_MerR-like"/>
    <property type="match status" value="1"/>
</dbReference>
<organism evidence="6 7">
    <name type="scientific">Rhizobium puerariae</name>
    <dbReference type="NCBI Taxonomy" id="1585791"/>
    <lineage>
        <taxon>Bacteria</taxon>
        <taxon>Pseudomonadati</taxon>
        <taxon>Pseudomonadota</taxon>
        <taxon>Alphaproteobacteria</taxon>
        <taxon>Hyphomicrobiales</taxon>
        <taxon>Rhizobiaceae</taxon>
        <taxon>Rhizobium/Agrobacterium group</taxon>
        <taxon>Rhizobium</taxon>
    </lineage>
</organism>
<sequence length="347" mass="37169">MIPLSSSAHYLSPSEAAERLGISQKALRLYERRSLLSPVRTAAGWRTYGPAEMARAAEIAALRALGLSLAQVARVLQGDAQGLVPALAAHQKRLEDDIRHLSATVETVRDLRAGLAGGLPPKMTELARLARPEAEIAVAFDLPWPWGGERFELRDIRSLNYIIGPLGSGKTRLAKAIAEHLPGAVFVDLDRGADNAAAAQARMQADPELKARVEQALHWLAEEGSTPSPDLAALVVAMEAGPQDILVLDLIEQGLDQATQEALIGYLRHRARTARPVFMLTRSSAILDLAAVGQDEAIILCPANHSPPSRVAPHPGAPGYEAVTTCLASPEVRARTEGVIAWRPQVA</sequence>
<dbReference type="EMBL" id="JBHMAA010000006">
    <property type="protein sequence ID" value="MFB9948081.1"/>
    <property type="molecule type" value="Genomic_DNA"/>
</dbReference>
<dbReference type="Pfam" id="PF13411">
    <property type="entry name" value="MerR_1"/>
    <property type="match status" value="1"/>
</dbReference>
<protein>
    <submittedName>
        <fullName evidence="6">MerR family transcriptional regulator</fullName>
    </submittedName>
</protein>
<dbReference type="CDD" id="cd00267">
    <property type="entry name" value="ABC_ATPase"/>
    <property type="match status" value="1"/>
</dbReference>
<keyword evidence="3" id="KW-0238">DNA-binding</keyword>
<keyword evidence="1" id="KW-0678">Repressor</keyword>